<sequence length="92" mass="10928">MDKENYIEQIKSMFDFTELCSMRPEDFEMLGVTNPWTYRKKFLRLTGGYQPKERGMIFALCVAMHSRNHIMAAMLKFRNKSWYANVATFVSQ</sequence>
<dbReference type="AlphaFoldDB" id="A0A3P7Q961"/>
<organism evidence="1 2">
    <name type="scientific">Dibothriocephalus latus</name>
    <name type="common">Fish tapeworm</name>
    <name type="synonym">Diphyllobothrium latum</name>
    <dbReference type="NCBI Taxonomy" id="60516"/>
    <lineage>
        <taxon>Eukaryota</taxon>
        <taxon>Metazoa</taxon>
        <taxon>Spiralia</taxon>
        <taxon>Lophotrochozoa</taxon>
        <taxon>Platyhelminthes</taxon>
        <taxon>Cestoda</taxon>
        <taxon>Eucestoda</taxon>
        <taxon>Diphyllobothriidea</taxon>
        <taxon>Diphyllobothriidae</taxon>
        <taxon>Dibothriocephalus</taxon>
    </lineage>
</organism>
<proteinExistence type="predicted"/>
<keyword evidence="2" id="KW-1185">Reference proteome</keyword>
<dbReference type="EMBL" id="UYRU01076695">
    <property type="protein sequence ID" value="VDN27226.1"/>
    <property type="molecule type" value="Genomic_DNA"/>
</dbReference>
<evidence type="ECO:0000313" key="2">
    <source>
        <dbReference type="Proteomes" id="UP000281553"/>
    </source>
</evidence>
<reference evidence="1 2" key="1">
    <citation type="submission" date="2018-11" db="EMBL/GenBank/DDBJ databases">
        <authorList>
            <consortium name="Pathogen Informatics"/>
        </authorList>
    </citation>
    <scope>NUCLEOTIDE SEQUENCE [LARGE SCALE GENOMIC DNA]</scope>
</reference>
<protein>
    <submittedName>
        <fullName evidence="1">Uncharacterized protein</fullName>
    </submittedName>
</protein>
<feature type="non-terminal residue" evidence="1">
    <location>
        <position position="92"/>
    </location>
</feature>
<dbReference type="Proteomes" id="UP000281553">
    <property type="component" value="Unassembled WGS sequence"/>
</dbReference>
<evidence type="ECO:0000313" key="1">
    <source>
        <dbReference type="EMBL" id="VDN27226.1"/>
    </source>
</evidence>
<name>A0A3P7Q961_DIBLA</name>
<accession>A0A3P7Q961</accession>
<gene>
    <name evidence="1" type="ORF">DILT_LOCUS14967</name>
</gene>